<dbReference type="SUPFAM" id="SSF50998">
    <property type="entry name" value="Quinoprotein alcohol dehydrogenase-like"/>
    <property type="match status" value="1"/>
</dbReference>
<accession>A0A8S1GZE6</accession>
<dbReference type="InterPro" id="IPR015943">
    <property type="entry name" value="WD40/YVTN_repeat-like_dom_sf"/>
</dbReference>
<evidence type="ECO:0000256" key="5">
    <source>
        <dbReference type="ARBA" id="ARBA00022737"/>
    </source>
</evidence>
<dbReference type="InterPro" id="IPR015505">
    <property type="entry name" value="Coronin"/>
</dbReference>
<dbReference type="GO" id="GO:0005737">
    <property type="term" value="C:cytoplasm"/>
    <property type="evidence" value="ECO:0007669"/>
    <property type="project" value="UniProtKB-SubCell"/>
</dbReference>
<name>A0A8S1GZE6_9PELO</name>
<evidence type="ECO:0000256" key="8">
    <source>
        <dbReference type="PROSITE-ProRule" id="PRU00221"/>
    </source>
</evidence>
<dbReference type="SUPFAM" id="SSF50969">
    <property type="entry name" value="YVTN repeat-like/Quinoprotein amine dehydrogenase"/>
    <property type="match status" value="1"/>
</dbReference>
<feature type="domain" description="DUF1899" evidence="11">
    <location>
        <begin position="610"/>
        <end position="675"/>
    </location>
</feature>
<feature type="repeat" description="WD" evidence="8">
    <location>
        <begin position="83"/>
        <end position="125"/>
    </location>
</feature>
<sequence>MYVLTSSFLVVFQTNGLYDLHCSLRIPVDTIFDLPIGNLSCTNNGIQASASWIAFHIEGEGGKLGAVPVGTHGRRLRNDISIVCAHSEQVSDFCFMPFDDDVLVTCSRDERMKVWRLSKDRSPLIECEVDLGSGRLLECLKPHSTASNIMGVGSSGAAYVTDITTQQLCLELEGVVDKCMSLDWSEDGRLLAVSGDKGRQIAVFDPRASSSPVHELEGHGGMGREARVLFCGHRLVSTGFTNKRVQEVKVYDTNKWGAPIHEQEFVSTTGVLIPHYDPDTKLVFLSGKGTNKLFLLELQQRQPFMSPVYEMTLPEQTLGAAIGSKRRVSVMDGEVDVYYQLSKSSVVPVPCIVPRRSYRDFHADLFPETRGSHSGCTASEWLSGNNTKPAKLSLAPMGKTSPPPQEPTPPVSHARPQPVSAPTAAPAQVPKSAPSSGAVVPQEPQAPPRKSHVEKEDIRELDYGSDGKENGHVPKYHTAAVPPSLLGKVADVPSSAPLPMFAHPSIGSTGHHAPSTTSSVAHSPPSVATPPTISPSVDTTLGHSKAEHTEHTTSSAVSPTHTTTTPATVGPPLLETTNTVKLRPTPSFGGSERTRPLSNRVRPKSCVVGMITSKFRHVETLAGIKANNAVFSNLRNVNTRLPPESNGSCCSGKFVAVPLSGPAGVVGIYDVDAPGKLPDGVMDGVFNKAQVTDLQWNPFDDGQLAVGTDAGILNIWRLSREDSHRNEMEPELSMKVGGEKIVALRWHPLASGLMAVALSNNVINLYDVHHNLLYKTIEAHEGSVLSLAWSADGRRLASVGKDSMLFVHEPNTQGSTVYKKKVLESTRAARVLFACDDRIIIVVGMTKGSGRQIQMYDATTTDLRHIYTQSVDSATQPLIPHYDYDTNVIFLSGKGDRYVHMFEVVYDSPYLLPMTAYCAPTGHQTIAFHNKKRCNVMSVEFQVAWRLTEKSLEQLIFRVPRVKKDVFQSDLFPDALVTWEPVMTAEEWFSGSEAGPNFRSLKPDGINGLLPDGIGSPKRPTRAAEPTTAVPKWPRTNGSSEELLSAHPLLNKPSHTDEGLPDRKEVTASWSSKIDVDKRLEQDRMEGVAEEEWIE</sequence>
<evidence type="ECO:0000256" key="2">
    <source>
        <dbReference type="ARBA" id="ARBA00009482"/>
    </source>
</evidence>
<dbReference type="SMART" id="SM01166">
    <property type="entry name" value="DUF1899"/>
    <property type="match status" value="2"/>
</dbReference>
<dbReference type="PANTHER" id="PTHR10856:SF20">
    <property type="entry name" value="CORONIN-7"/>
    <property type="match status" value="1"/>
</dbReference>
<gene>
    <name evidence="12" type="ORF">CAUJ_LOCUS3717</name>
</gene>
<feature type="compositionally biased region" description="Basic and acidic residues" evidence="10">
    <location>
        <begin position="1054"/>
        <end position="1066"/>
    </location>
</feature>
<dbReference type="Pfam" id="PF16300">
    <property type="entry name" value="WD40_4"/>
    <property type="match status" value="2"/>
</dbReference>
<evidence type="ECO:0000259" key="11">
    <source>
        <dbReference type="SMART" id="SM01166"/>
    </source>
</evidence>
<evidence type="ECO:0000256" key="1">
    <source>
        <dbReference type="ARBA" id="ARBA00004496"/>
    </source>
</evidence>
<evidence type="ECO:0000256" key="4">
    <source>
        <dbReference type="ARBA" id="ARBA00022574"/>
    </source>
</evidence>
<keyword evidence="13" id="KW-1185">Reference proteome</keyword>
<evidence type="ECO:0000256" key="6">
    <source>
        <dbReference type="ARBA" id="ARBA00023203"/>
    </source>
</evidence>
<evidence type="ECO:0000256" key="9">
    <source>
        <dbReference type="RuleBase" id="RU280818"/>
    </source>
</evidence>
<comment type="similarity">
    <text evidence="2 9">Belongs to the WD repeat coronin family.</text>
</comment>
<dbReference type="PROSITE" id="PS50082">
    <property type="entry name" value="WD_REPEATS_2"/>
    <property type="match status" value="2"/>
</dbReference>
<reference evidence="12" key="1">
    <citation type="submission" date="2020-10" db="EMBL/GenBank/DDBJ databases">
        <authorList>
            <person name="Kikuchi T."/>
        </authorList>
    </citation>
    <scope>NUCLEOTIDE SEQUENCE</scope>
    <source>
        <strain evidence="12">NKZ352</strain>
    </source>
</reference>
<dbReference type="InterPro" id="IPR015048">
    <property type="entry name" value="DUF1899"/>
</dbReference>
<dbReference type="OrthoDB" id="1850764at2759"/>
<dbReference type="InterPro" id="IPR011047">
    <property type="entry name" value="Quinoprotein_ADH-like_sf"/>
</dbReference>
<dbReference type="InterPro" id="IPR024977">
    <property type="entry name" value="Apc4-like_WD40_dom"/>
</dbReference>
<comment type="caution">
    <text evidence="12">The sequence shown here is derived from an EMBL/GenBank/DDBJ whole genome shotgun (WGS) entry which is preliminary data.</text>
</comment>
<dbReference type="PANTHER" id="PTHR10856">
    <property type="entry name" value="CORONIN"/>
    <property type="match status" value="1"/>
</dbReference>
<dbReference type="Pfam" id="PF00400">
    <property type="entry name" value="WD40"/>
    <property type="match status" value="1"/>
</dbReference>
<dbReference type="Gene3D" id="2.130.10.10">
    <property type="entry name" value="YVTN repeat-like/Quinoprotein amine dehydrogenase"/>
    <property type="match status" value="2"/>
</dbReference>
<proteinExistence type="inferred from homology"/>
<comment type="function">
    <text evidence="7">F-actin regulator involved in anterograde Golgi to endosome transport: upon ubiquitination via 'Lys-33'-linked ubiquitin chains by the BCR(KLHL20) E3 ubiquitin ligase complex, interacts with EPS15 and localizes to the trans-Golgi network, where it promotes actin polymerization, thereby facilitating post-Golgi trafficking. May play a role in the maintenance of the Golgi apparatus morphology.</text>
</comment>
<dbReference type="InterPro" id="IPR011044">
    <property type="entry name" value="Quino_amine_DH_bsu"/>
</dbReference>
<feature type="repeat" description="WD" evidence="8">
    <location>
        <begin position="777"/>
        <end position="807"/>
    </location>
</feature>
<dbReference type="SMART" id="SM00320">
    <property type="entry name" value="WD40"/>
    <property type="match status" value="6"/>
</dbReference>
<feature type="compositionally biased region" description="Pro residues" evidence="10">
    <location>
        <begin position="401"/>
        <end position="410"/>
    </location>
</feature>
<organism evidence="12 13">
    <name type="scientific">Caenorhabditis auriculariae</name>
    <dbReference type="NCBI Taxonomy" id="2777116"/>
    <lineage>
        <taxon>Eukaryota</taxon>
        <taxon>Metazoa</taxon>
        <taxon>Ecdysozoa</taxon>
        <taxon>Nematoda</taxon>
        <taxon>Chromadorea</taxon>
        <taxon>Rhabditida</taxon>
        <taxon>Rhabditina</taxon>
        <taxon>Rhabditomorpha</taxon>
        <taxon>Rhabditoidea</taxon>
        <taxon>Rhabditidae</taxon>
        <taxon>Peloderinae</taxon>
        <taxon>Caenorhabditis</taxon>
    </lineage>
</organism>
<dbReference type="Pfam" id="PF08953">
    <property type="entry name" value="DUF1899"/>
    <property type="match status" value="2"/>
</dbReference>
<dbReference type="Pfam" id="PF12894">
    <property type="entry name" value="ANAPC4_WD40"/>
    <property type="match status" value="1"/>
</dbReference>
<feature type="compositionally biased region" description="Polar residues" evidence="10">
    <location>
        <begin position="372"/>
        <end position="388"/>
    </location>
</feature>
<keyword evidence="3" id="KW-0963">Cytoplasm</keyword>
<keyword evidence="6" id="KW-0009">Actin-binding</keyword>
<evidence type="ECO:0000313" key="13">
    <source>
        <dbReference type="Proteomes" id="UP000835052"/>
    </source>
</evidence>
<dbReference type="InterPro" id="IPR001680">
    <property type="entry name" value="WD40_rpt"/>
</dbReference>
<feature type="compositionally biased region" description="Polar residues" evidence="10">
    <location>
        <begin position="529"/>
        <end position="542"/>
    </location>
</feature>
<feature type="compositionally biased region" description="Low complexity" evidence="10">
    <location>
        <begin position="552"/>
        <end position="568"/>
    </location>
</feature>
<evidence type="ECO:0000256" key="10">
    <source>
        <dbReference type="SAM" id="MobiDB-lite"/>
    </source>
</evidence>
<feature type="domain" description="DUF1899" evidence="11">
    <location>
        <begin position="25"/>
        <end position="73"/>
    </location>
</feature>
<dbReference type="GO" id="GO:0030036">
    <property type="term" value="P:actin cytoskeleton organization"/>
    <property type="evidence" value="ECO:0007669"/>
    <property type="project" value="UniProtKB-ARBA"/>
</dbReference>
<feature type="region of interest" description="Disordered" evidence="10">
    <location>
        <begin position="1013"/>
        <end position="1071"/>
    </location>
</feature>
<dbReference type="FunFam" id="2.130.10.10:FF:000076">
    <property type="entry name" value="Coronin"/>
    <property type="match status" value="1"/>
</dbReference>
<evidence type="ECO:0000313" key="12">
    <source>
        <dbReference type="EMBL" id="CAD6187798.1"/>
    </source>
</evidence>
<feature type="region of interest" description="Disordered" evidence="10">
    <location>
        <begin position="368"/>
        <end position="457"/>
    </location>
</feature>
<dbReference type="Proteomes" id="UP000835052">
    <property type="component" value="Unassembled WGS sequence"/>
</dbReference>
<dbReference type="AlphaFoldDB" id="A0A8S1GZE6"/>
<keyword evidence="5 9" id="KW-0677">Repeat</keyword>
<protein>
    <recommendedName>
        <fullName evidence="9">Coronin</fullName>
    </recommendedName>
</protein>
<comment type="subcellular location">
    <subcellularLocation>
        <location evidence="1">Cytoplasm</location>
    </subcellularLocation>
</comment>
<dbReference type="SMART" id="SM01167">
    <property type="entry name" value="DUF1900"/>
    <property type="match status" value="2"/>
</dbReference>
<feature type="region of interest" description="Disordered" evidence="10">
    <location>
        <begin position="506"/>
        <end position="600"/>
    </location>
</feature>
<evidence type="ECO:0000256" key="3">
    <source>
        <dbReference type="ARBA" id="ARBA00022490"/>
    </source>
</evidence>
<dbReference type="EMBL" id="CAJGYM010000007">
    <property type="protein sequence ID" value="CAD6187798.1"/>
    <property type="molecule type" value="Genomic_DNA"/>
</dbReference>
<evidence type="ECO:0000256" key="7">
    <source>
        <dbReference type="ARBA" id="ARBA00024838"/>
    </source>
</evidence>
<dbReference type="GO" id="GO:0003779">
    <property type="term" value="F:actin binding"/>
    <property type="evidence" value="ECO:0007669"/>
    <property type="project" value="UniProtKB-KW"/>
</dbReference>
<keyword evidence="4 8" id="KW-0853">WD repeat</keyword>